<evidence type="ECO:0000256" key="4">
    <source>
        <dbReference type="ARBA" id="ARBA00022597"/>
    </source>
</evidence>
<dbReference type="PANTHER" id="PTHR43790:SF1">
    <property type="entry name" value="XYLOSE IMPORT ATP-BINDING PROTEIN XYLG"/>
    <property type="match status" value="1"/>
</dbReference>
<dbReference type="InterPro" id="IPR003593">
    <property type="entry name" value="AAA+_ATPase"/>
</dbReference>
<dbReference type="GO" id="GO:0005524">
    <property type="term" value="F:ATP binding"/>
    <property type="evidence" value="ECO:0007669"/>
    <property type="project" value="UniProtKB-KW"/>
</dbReference>
<evidence type="ECO:0000256" key="2">
    <source>
        <dbReference type="ARBA" id="ARBA00022448"/>
    </source>
</evidence>
<evidence type="ECO:0000256" key="7">
    <source>
        <dbReference type="ARBA" id="ARBA00022840"/>
    </source>
</evidence>
<dbReference type="PANTHER" id="PTHR43790">
    <property type="entry name" value="CARBOHYDRATE TRANSPORT ATP-BINDING PROTEIN MG119-RELATED"/>
    <property type="match status" value="1"/>
</dbReference>
<dbReference type="AlphaFoldDB" id="A0A921HY36"/>
<organism evidence="11 12">
    <name type="scientific">Lachnoclostridium phocaeense</name>
    <dbReference type="NCBI Taxonomy" id="1871021"/>
    <lineage>
        <taxon>Bacteria</taxon>
        <taxon>Bacillati</taxon>
        <taxon>Bacillota</taxon>
        <taxon>Clostridia</taxon>
        <taxon>Lachnospirales</taxon>
        <taxon>Lachnospiraceae</taxon>
    </lineage>
</organism>
<dbReference type="Proteomes" id="UP000769156">
    <property type="component" value="Unassembled WGS sequence"/>
</dbReference>
<evidence type="ECO:0000259" key="10">
    <source>
        <dbReference type="PROSITE" id="PS50893"/>
    </source>
</evidence>
<name>A0A921HY36_9FIRM</name>
<evidence type="ECO:0000256" key="1">
    <source>
        <dbReference type="ARBA" id="ARBA00004202"/>
    </source>
</evidence>
<dbReference type="GO" id="GO:0016887">
    <property type="term" value="F:ATP hydrolysis activity"/>
    <property type="evidence" value="ECO:0007669"/>
    <property type="project" value="InterPro"/>
</dbReference>
<dbReference type="GO" id="GO:0005886">
    <property type="term" value="C:plasma membrane"/>
    <property type="evidence" value="ECO:0007669"/>
    <property type="project" value="UniProtKB-SubCell"/>
</dbReference>
<protein>
    <submittedName>
        <fullName evidence="11">ATP-binding cassette domain-containing protein</fullName>
    </submittedName>
</protein>
<keyword evidence="3" id="KW-1003">Cell membrane</keyword>
<keyword evidence="7 11" id="KW-0067">ATP-binding</keyword>
<evidence type="ECO:0000256" key="5">
    <source>
        <dbReference type="ARBA" id="ARBA00022737"/>
    </source>
</evidence>
<dbReference type="Gene3D" id="3.40.50.300">
    <property type="entry name" value="P-loop containing nucleotide triphosphate hydrolases"/>
    <property type="match status" value="2"/>
</dbReference>
<keyword evidence="9" id="KW-0472">Membrane</keyword>
<feature type="non-terminal residue" evidence="11">
    <location>
        <position position="410"/>
    </location>
</feature>
<keyword evidence="6" id="KW-0547">Nucleotide-binding</keyword>
<reference evidence="11" key="2">
    <citation type="submission" date="2021-09" db="EMBL/GenBank/DDBJ databases">
        <authorList>
            <person name="Gilroy R."/>
        </authorList>
    </citation>
    <scope>NUCLEOTIDE SEQUENCE</scope>
    <source>
        <strain evidence="11">ChiSjej5B23-16112</strain>
    </source>
</reference>
<keyword evidence="5" id="KW-0677">Repeat</keyword>
<evidence type="ECO:0000256" key="6">
    <source>
        <dbReference type="ARBA" id="ARBA00022741"/>
    </source>
</evidence>
<dbReference type="FunFam" id="3.40.50.300:FF:000127">
    <property type="entry name" value="Ribose import ATP-binding protein RbsA"/>
    <property type="match status" value="1"/>
</dbReference>
<dbReference type="PROSITE" id="PS50893">
    <property type="entry name" value="ABC_TRANSPORTER_2"/>
    <property type="match status" value="1"/>
</dbReference>
<dbReference type="InterPro" id="IPR050107">
    <property type="entry name" value="ABC_carbohydrate_import_ATPase"/>
</dbReference>
<keyword evidence="2" id="KW-0813">Transport</keyword>
<dbReference type="InterPro" id="IPR003439">
    <property type="entry name" value="ABC_transporter-like_ATP-bd"/>
</dbReference>
<dbReference type="SMART" id="SM00382">
    <property type="entry name" value="AAA"/>
    <property type="match status" value="1"/>
</dbReference>
<keyword evidence="4" id="KW-0762">Sugar transport</keyword>
<dbReference type="Pfam" id="PF00005">
    <property type="entry name" value="ABC_tran"/>
    <property type="match status" value="2"/>
</dbReference>
<gene>
    <name evidence="11" type="ORF">K8V82_00200</name>
</gene>
<dbReference type="SUPFAM" id="SSF52540">
    <property type="entry name" value="P-loop containing nucleoside triphosphate hydrolases"/>
    <property type="match status" value="2"/>
</dbReference>
<evidence type="ECO:0000313" key="12">
    <source>
        <dbReference type="Proteomes" id="UP000769156"/>
    </source>
</evidence>
<proteinExistence type="predicted"/>
<comment type="caution">
    <text evidence="11">The sequence shown here is derived from an EMBL/GenBank/DDBJ whole genome shotgun (WGS) entry which is preliminary data.</text>
</comment>
<dbReference type="InterPro" id="IPR027417">
    <property type="entry name" value="P-loop_NTPase"/>
</dbReference>
<evidence type="ECO:0000256" key="3">
    <source>
        <dbReference type="ARBA" id="ARBA00022475"/>
    </source>
</evidence>
<evidence type="ECO:0000256" key="8">
    <source>
        <dbReference type="ARBA" id="ARBA00022967"/>
    </source>
</evidence>
<dbReference type="EMBL" id="DYVY01000007">
    <property type="protein sequence ID" value="HJF93199.1"/>
    <property type="molecule type" value="Genomic_DNA"/>
</dbReference>
<sequence length="410" mass="45392">MAKILLEMKNITKTFPGVKALDNVNLQVEEGEVHALVGENGAGKSTLMNVLSGIYPYGSYEGDIIYNGEVCKFNKIKDSEEKGIVIIHQELALVPEMTIGENMYLGNEQGKSFAIDWSRTYGEADKYLARVGLKESSRTLIKDIGTGKQQLVEIAKALAKNAKLLILDEPTSSLNEEDSQALLDLMLEFKKQGMTSIIISHKLNEIAYVADKITVIRDGSTIETLDKKKDTFTEDRIIKGMVGRELTDRFPKREKKDIGDVALEVKNWTVHHPLYSERKVVDNVSMHVKKGEVLGISGLMGAGRTELAMSIFGKSYGKNISGQLFINGNEVNLHSVKDAIKHKLAYVTEDRKGNGLILSNPIRVNTTLANLEGVSSHGVIDNDKEIAVAEEYRQKLRTKCPTVEQNVGNL</sequence>
<evidence type="ECO:0000313" key="11">
    <source>
        <dbReference type="EMBL" id="HJF93199.1"/>
    </source>
</evidence>
<dbReference type="CDD" id="cd03216">
    <property type="entry name" value="ABC_Carb_Monos_I"/>
    <property type="match status" value="1"/>
</dbReference>
<accession>A0A921HY36</accession>
<feature type="domain" description="ABC transporter" evidence="10">
    <location>
        <begin position="6"/>
        <end position="243"/>
    </location>
</feature>
<reference evidence="11" key="1">
    <citation type="journal article" date="2021" name="PeerJ">
        <title>Extensive microbial diversity within the chicken gut microbiome revealed by metagenomics and culture.</title>
        <authorList>
            <person name="Gilroy R."/>
            <person name="Ravi A."/>
            <person name="Getino M."/>
            <person name="Pursley I."/>
            <person name="Horton D.L."/>
            <person name="Alikhan N.F."/>
            <person name="Baker D."/>
            <person name="Gharbi K."/>
            <person name="Hall N."/>
            <person name="Watson M."/>
            <person name="Adriaenssens E.M."/>
            <person name="Foster-Nyarko E."/>
            <person name="Jarju S."/>
            <person name="Secka A."/>
            <person name="Antonio M."/>
            <person name="Oren A."/>
            <person name="Chaudhuri R.R."/>
            <person name="La Ragione R."/>
            <person name="Hildebrand F."/>
            <person name="Pallen M.J."/>
        </authorList>
    </citation>
    <scope>NUCLEOTIDE SEQUENCE</scope>
    <source>
        <strain evidence="11">ChiSjej5B23-16112</strain>
    </source>
</reference>
<keyword evidence="8" id="KW-1278">Translocase</keyword>
<comment type="subcellular location">
    <subcellularLocation>
        <location evidence="1">Cell membrane</location>
        <topology evidence="1">Peripheral membrane protein</topology>
    </subcellularLocation>
</comment>
<evidence type="ECO:0000256" key="9">
    <source>
        <dbReference type="ARBA" id="ARBA00023136"/>
    </source>
</evidence>